<evidence type="ECO:0000313" key="1">
    <source>
        <dbReference type="EMBL" id="GEA81407.1"/>
    </source>
</evidence>
<sequence length="138" mass="14547">MTKINVVQPYSLVNAIFTIGDNEYSDHISQVVFNPSTSTKPWTSISGYPLSAVSPATWTCTIGFVQDVAPDGLLRFMLDHEGEAFDCTFLPLEDGPTIAATLTMSPAAIGGSADGSYVEGTATLGVQGKPQFIDPVAS</sequence>
<keyword evidence="2" id="KW-1185">Reference proteome</keyword>
<accession>A0A4Y3KBN8</accession>
<dbReference type="AlphaFoldDB" id="A0A4Y3KBN8"/>
<proteinExistence type="predicted"/>
<organism evidence="1 2">
    <name type="scientific">Cellulomonas uda</name>
    <dbReference type="NCBI Taxonomy" id="1714"/>
    <lineage>
        <taxon>Bacteria</taxon>
        <taxon>Bacillati</taxon>
        <taxon>Actinomycetota</taxon>
        <taxon>Actinomycetes</taxon>
        <taxon>Micrococcales</taxon>
        <taxon>Cellulomonadaceae</taxon>
        <taxon>Cellulomonas</taxon>
    </lineage>
</organism>
<dbReference type="Proteomes" id="UP000315842">
    <property type="component" value="Unassembled WGS sequence"/>
</dbReference>
<comment type="caution">
    <text evidence="1">The sequence shown here is derived from an EMBL/GenBank/DDBJ whole genome shotgun (WGS) entry which is preliminary data.</text>
</comment>
<dbReference type="RefSeq" id="WP_141320558.1">
    <property type="nucleotide sequence ID" value="NZ_BJLP01000028.1"/>
</dbReference>
<dbReference type="EMBL" id="BJLP01000028">
    <property type="protein sequence ID" value="GEA81407.1"/>
    <property type="molecule type" value="Genomic_DNA"/>
</dbReference>
<name>A0A4Y3KBN8_CELUD</name>
<protein>
    <submittedName>
        <fullName evidence="1">Uncharacterized protein</fullName>
    </submittedName>
</protein>
<reference evidence="1 2" key="1">
    <citation type="submission" date="2019-06" db="EMBL/GenBank/DDBJ databases">
        <title>Whole genome shotgun sequence of Cellulomonas uda NBRC 3747.</title>
        <authorList>
            <person name="Hosoyama A."/>
            <person name="Uohara A."/>
            <person name="Ohji S."/>
            <person name="Ichikawa N."/>
        </authorList>
    </citation>
    <scope>NUCLEOTIDE SEQUENCE [LARGE SCALE GENOMIC DNA]</scope>
    <source>
        <strain evidence="1 2">NBRC 3747</strain>
    </source>
</reference>
<gene>
    <name evidence="1" type="ORF">CUD01_18510</name>
</gene>
<evidence type="ECO:0000313" key="2">
    <source>
        <dbReference type="Proteomes" id="UP000315842"/>
    </source>
</evidence>